<comment type="caution">
    <text evidence="1">The sequence shown here is derived from an EMBL/GenBank/DDBJ whole genome shotgun (WGS) entry which is preliminary data.</text>
</comment>
<name>A0ABQ1MG43_9SPHI</name>
<organism evidence="1 2">
    <name type="scientific">Parapedobacter defluvii</name>
    <dbReference type="NCBI Taxonomy" id="2045106"/>
    <lineage>
        <taxon>Bacteria</taxon>
        <taxon>Pseudomonadati</taxon>
        <taxon>Bacteroidota</taxon>
        <taxon>Sphingobacteriia</taxon>
        <taxon>Sphingobacteriales</taxon>
        <taxon>Sphingobacteriaceae</taxon>
        <taxon>Parapedobacter</taxon>
    </lineage>
</organism>
<dbReference type="InterPro" id="IPR027375">
    <property type="entry name" value="DKNYY"/>
</dbReference>
<dbReference type="Proteomes" id="UP000597338">
    <property type="component" value="Unassembled WGS sequence"/>
</dbReference>
<proteinExistence type="predicted"/>
<keyword evidence="2" id="KW-1185">Reference proteome</keyword>
<protein>
    <recommendedName>
        <fullName evidence="3">DKNYY family protein</fullName>
    </recommendedName>
</protein>
<evidence type="ECO:0008006" key="3">
    <source>
        <dbReference type="Google" id="ProtNLM"/>
    </source>
</evidence>
<dbReference type="RefSeq" id="WP_188752801.1">
    <property type="nucleotide sequence ID" value="NZ_BMIK01000015.1"/>
</dbReference>
<evidence type="ECO:0000313" key="2">
    <source>
        <dbReference type="Proteomes" id="UP000597338"/>
    </source>
</evidence>
<dbReference type="EMBL" id="BMIK01000015">
    <property type="protein sequence ID" value="GGC40245.1"/>
    <property type="molecule type" value="Genomic_DNA"/>
</dbReference>
<evidence type="ECO:0000313" key="1">
    <source>
        <dbReference type="EMBL" id="GGC40245.1"/>
    </source>
</evidence>
<gene>
    <name evidence="1" type="ORF">GCM10011386_35390</name>
</gene>
<sequence>MGRKSLGHHFFIIDNKFILHFDSEVYRKFYSVIDFDSFEVLKSNGSTFHYFRDKNHVYVESYMNHFAVLPDADPVDFRILDFENGKSTSNRNDYLFDEKLPHRFVDYQVLSEYYQRIDDTIYFGYTRVLSQADAASFEVLYADEVKNVAKDKNHVYFRDKIVEGADAASFHFLEECFTEVYYRECDHTYYAKDNNCAYYVDTIARAIKPIKTKNIDHFRFKVVDNLGYAFDEKYYYLFGKRKAIN</sequence>
<accession>A0ABQ1MG43</accession>
<reference evidence="2" key="1">
    <citation type="journal article" date="2019" name="Int. J. Syst. Evol. Microbiol.">
        <title>The Global Catalogue of Microorganisms (GCM) 10K type strain sequencing project: providing services to taxonomists for standard genome sequencing and annotation.</title>
        <authorList>
            <consortium name="The Broad Institute Genomics Platform"/>
            <consortium name="The Broad Institute Genome Sequencing Center for Infectious Disease"/>
            <person name="Wu L."/>
            <person name="Ma J."/>
        </authorList>
    </citation>
    <scope>NUCLEOTIDE SEQUENCE [LARGE SCALE GENOMIC DNA]</scope>
    <source>
        <strain evidence="2">CGMCC 1.15342</strain>
    </source>
</reference>
<dbReference type="Pfam" id="PF13644">
    <property type="entry name" value="DKNYY"/>
    <property type="match status" value="1"/>
</dbReference>